<dbReference type="Proteomes" id="UP000030755">
    <property type="component" value="Unassembled WGS sequence"/>
</dbReference>
<keyword evidence="2" id="KW-1185">Reference proteome</keyword>
<evidence type="ECO:0000313" key="1">
    <source>
        <dbReference type="EMBL" id="EPZ35192.1"/>
    </source>
</evidence>
<evidence type="ECO:0000313" key="2">
    <source>
        <dbReference type="Proteomes" id="UP000030755"/>
    </source>
</evidence>
<sequence>MHTAAHSILIHLVTKTHLLFQDGQWKLLQSSPVILQDPILVATNKSIYAFGNFNPAMLLEYDRELNTWIFVSSIFAYTKGGSGVFDPFTNSIYFFNIVGRASSLLSWRTLRFDIEGRIFDFIGEERYIDKLRLGSSAVLIAQDRVLIYGGWLKLSFSGIHKLCKIKVVKLGPQQHFQNFKMQEEKVLVLPKKILNYTYTAGEKVLPNKKFAKAKICVVISTVKFVLQNRSAHGVMGNVFMIQGNSSSILSIVAVQFTNPQLVHQTVKRLELV</sequence>
<proteinExistence type="predicted"/>
<reference evidence="1 2" key="1">
    <citation type="journal article" date="2013" name="Curr. Biol.">
        <title>Shared signatures of parasitism and phylogenomics unite Cryptomycota and microsporidia.</title>
        <authorList>
            <person name="James T.Y."/>
            <person name="Pelin A."/>
            <person name="Bonen L."/>
            <person name="Ahrendt S."/>
            <person name="Sain D."/>
            <person name="Corradi N."/>
            <person name="Stajich J.E."/>
        </authorList>
    </citation>
    <scope>NUCLEOTIDE SEQUENCE [LARGE SCALE GENOMIC DNA]</scope>
    <source>
        <strain evidence="1 2">CSF55</strain>
    </source>
</reference>
<dbReference type="InterPro" id="IPR015915">
    <property type="entry name" value="Kelch-typ_b-propeller"/>
</dbReference>
<dbReference type="SUPFAM" id="SSF117281">
    <property type="entry name" value="Kelch motif"/>
    <property type="match status" value="1"/>
</dbReference>
<dbReference type="AlphaFoldDB" id="A0A075AY55"/>
<dbReference type="HOGENOM" id="CLU_1023609_0_0_1"/>
<name>A0A075AY55_ROZAC</name>
<dbReference type="EMBL" id="KE560855">
    <property type="protein sequence ID" value="EPZ35192.1"/>
    <property type="molecule type" value="Genomic_DNA"/>
</dbReference>
<organism evidence="1 2">
    <name type="scientific">Rozella allomycis (strain CSF55)</name>
    <dbReference type="NCBI Taxonomy" id="988480"/>
    <lineage>
        <taxon>Eukaryota</taxon>
        <taxon>Fungi</taxon>
        <taxon>Fungi incertae sedis</taxon>
        <taxon>Cryptomycota</taxon>
        <taxon>Cryptomycota incertae sedis</taxon>
        <taxon>Rozella</taxon>
    </lineage>
</organism>
<gene>
    <name evidence="1" type="ORF">O9G_004203</name>
</gene>
<accession>A0A075AY55</accession>
<protein>
    <submittedName>
        <fullName evidence="1">Uncharacterized protein</fullName>
    </submittedName>
</protein>